<evidence type="ECO:0000313" key="7">
    <source>
        <dbReference type="EMBL" id="CDW88248.1"/>
    </source>
</evidence>
<evidence type="ECO:0000259" key="6">
    <source>
        <dbReference type="PROSITE" id="PS50011"/>
    </source>
</evidence>
<dbReference type="InterPro" id="IPR000719">
    <property type="entry name" value="Prot_kinase_dom"/>
</dbReference>
<evidence type="ECO:0000313" key="8">
    <source>
        <dbReference type="Proteomes" id="UP000039865"/>
    </source>
</evidence>
<dbReference type="InParanoid" id="A0A078B409"/>
<dbReference type="Gene3D" id="1.10.510.10">
    <property type="entry name" value="Transferase(Phosphotransferase) domain 1"/>
    <property type="match status" value="2"/>
</dbReference>
<dbReference type="EC" id="2.7.11.1" evidence="1"/>
<feature type="domain" description="Protein kinase" evidence="6">
    <location>
        <begin position="231"/>
        <end position="485"/>
    </location>
</feature>
<protein>
    <recommendedName>
        <fullName evidence="1">non-specific serine/threonine protein kinase</fullName>
        <ecNumber evidence="1">2.7.11.1</ecNumber>
    </recommendedName>
</protein>
<keyword evidence="4" id="KW-0418">Kinase</keyword>
<sequence length="561" mass="65234">MAATGLGLTIRDTYDDGYQIMKFLGGQSGRIIIAEKIDDHQRINGRRRRVALRKQLISRYVNSNDNEQFTREILRIMTVNASHKLRHPNIVEIEDVYLNNQAQLVTVSDFYTGKESYVAPEFKDGKQYDNKVDIWSLGIVLYYLMTGTCRIKKEANLIDVNRVLSNPQELKGEFLKLIKDRQQYNKYQCYVMNYYFNQVKSSVGNSILSSNHLTYQPANISLKIRESSDGYKILDQIAHGLNASVFKAKDLKDKNNKIVALKQQDLSILNFRKGEDLSNEVLRIMREIATFQLKHPNIVEILDSYLTSDSKFIIVSELAKYDLAEFTKQSGKTNYSDISTIMIQLLEALEEVHCKGFIHRDINPQNILVFDNNIVKICDFGIASFGSQTEARLGKIHYMAPEVLRSKPYDKSVDIWSLGILLYYLCHGTEKQNMNPINIQLMDHVKIDLSPQCSKFQEIFDEMTTLEPNLRPSIPYLKEKFMKFIDNTSYYQNYQNELIMFKLNQLKNSINLDYEQLFNLLQPHLNNKKFAYDKTSKRGLEDFRITIKNLQNLVINFQQRI</sequence>
<organism evidence="7 8">
    <name type="scientific">Stylonychia lemnae</name>
    <name type="common">Ciliate</name>
    <dbReference type="NCBI Taxonomy" id="5949"/>
    <lineage>
        <taxon>Eukaryota</taxon>
        <taxon>Sar</taxon>
        <taxon>Alveolata</taxon>
        <taxon>Ciliophora</taxon>
        <taxon>Intramacronucleata</taxon>
        <taxon>Spirotrichea</taxon>
        <taxon>Stichotrichia</taxon>
        <taxon>Sporadotrichida</taxon>
        <taxon>Oxytrichidae</taxon>
        <taxon>Stylonychinae</taxon>
        <taxon>Stylonychia</taxon>
    </lineage>
</organism>
<dbReference type="PROSITE" id="PS50011">
    <property type="entry name" value="PROTEIN_KINASE_DOM"/>
    <property type="match status" value="2"/>
</dbReference>
<keyword evidence="3" id="KW-0547">Nucleotide-binding</keyword>
<dbReference type="InterPro" id="IPR050660">
    <property type="entry name" value="NEK_Ser/Thr_kinase"/>
</dbReference>
<dbReference type="GO" id="GO:0004674">
    <property type="term" value="F:protein serine/threonine kinase activity"/>
    <property type="evidence" value="ECO:0007669"/>
    <property type="project" value="UniProtKB-EC"/>
</dbReference>
<dbReference type="PANTHER" id="PTHR43671:SF13">
    <property type="entry name" value="SERINE_THREONINE-PROTEIN KINASE NEK2"/>
    <property type="match status" value="1"/>
</dbReference>
<evidence type="ECO:0000256" key="2">
    <source>
        <dbReference type="ARBA" id="ARBA00022679"/>
    </source>
</evidence>
<evidence type="ECO:0000256" key="1">
    <source>
        <dbReference type="ARBA" id="ARBA00012513"/>
    </source>
</evidence>
<dbReference type="EMBL" id="CCKQ01016375">
    <property type="protein sequence ID" value="CDW88248.1"/>
    <property type="molecule type" value="Genomic_DNA"/>
</dbReference>
<reference evidence="7 8" key="1">
    <citation type="submission" date="2014-06" db="EMBL/GenBank/DDBJ databases">
        <authorList>
            <person name="Swart Estienne"/>
        </authorList>
    </citation>
    <scope>NUCLEOTIDE SEQUENCE [LARGE SCALE GENOMIC DNA]</scope>
    <source>
        <strain evidence="7 8">130c</strain>
    </source>
</reference>
<evidence type="ECO:0000256" key="3">
    <source>
        <dbReference type="ARBA" id="ARBA00022741"/>
    </source>
</evidence>
<dbReference type="OMA" id="CRIKKEA"/>
<dbReference type="GO" id="GO:0005524">
    <property type="term" value="F:ATP binding"/>
    <property type="evidence" value="ECO:0007669"/>
    <property type="project" value="UniProtKB-KW"/>
</dbReference>
<accession>A0A078B409</accession>
<dbReference type="PANTHER" id="PTHR43671">
    <property type="entry name" value="SERINE/THREONINE-PROTEIN KINASE NEK"/>
    <property type="match status" value="1"/>
</dbReference>
<dbReference type="SMART" id="SM00220">
    <property type="entry name" value="S_TKc"/>
    <property type="match status" value="1"/>
</dbReference>
<dbReference type="AlphaFoldDB" id="A0A078B409"/>
<dbReference type="SUPFAM" id="SSF56112">
    <property type="entry name" value="Protein kinase-like (PK-like)"/>
    <property type="match status" value="2"/>
</dbReference>
<keyword evidence="2" id="KW-0808">Transferase</keyword>
<evidence type="ECO:0000256" key="4">
    <source>
        <dbReference type="ARBA" id="ARBA00022777"/>
    </source>
</evidence>
<dbReference type="Proteomes" id="UP000039865">
    <property type="component" value="Unassembled WGS sequence"/>
</dbReference>
<dbReference type="InterPro" id="IPR011009">
    <property type="entry name" value="Kinase-like_dom_sf"/>
</dbReference>
<dbReference type="CDD" id="cd14014">
    <property type="entry name" value="STKc_PknB_like"/>
    <property type="match status" value="1"/>
</dbReference>
<feature type="domain" description="Protein kinase" evidence="6">
    <location>
        <begin position="1"/>
        <end position="208"/>
    </location>
</feature>
<dbReference type="OrthoDB" id="626167at2759"/>
<gene>
    <name evidence="7" type="primary">Contig14050.g694</name>
    <name evidence="7" type="ORF">STYLEM_17366</name>
</gene>
<name>A0A078B409_STYLE</name>
<proteinExistence type="predicted"/>
<keyword evidence="8" id="KW-1185">Reference proteome</keyword>
<dbReference type="Pfam" id="PF00069">
    <property type="entry name" value="Pkinase"/>
    <property type="match status" value="2"/>
</dbReference>
<keyword evidence="5" id="KW-0067">ATP-binding</keyword>
<evidence type="ECO:0000256" key="5">
    <source>
        <dbReference type="ARBA" id="ARBA00022840"/>
    </source>
</evidence>